<dbReference type="NCBIfam" id="TIGR01297">
    <property type="entry name" value="CDF"/>
    <property type="match status" value="1"/>
</dbReference>
<dbReference type="Proteomes" id="UP001403385">
    <property type="component" value="Unassembled WGS sequence"/>
</dbReference>
<comment type="similarity">
    <text evidence="2">Belongs to the cation diffusion facilitator (CDF) transporter (TC 2.A.4) family. SLC30A subfamily.</text>
</comment>
<feature type="domain" description="Cation efflux protein cytoplasmic" evidence="11">
    <location>
        <begin position="225"/>
        <end position="289"/>
    </location>
</feature>
<evidence type="ECO:0000256" key="8">
    <source>
        <dbReference type="ARBA" id="ARBA00023136"/>
    </source>
</evidence>
<dbReference type="Gene3D" id="1.20.1510.10">
    <property type="entry name" value="Cation efflux protein transmembrane domain"/>
    <property type="match status" value="1"/>
</dbReference>
<feature type="transmembrane region" description="Helical" evidence="9">
    <location>
        <begin position="164"/>
        <end position="186"/>
    </location>
</feature>
<dbReference type="RefSeq" id="WP_346819943.1">
    <property type="nucleotide sequence ID" value="NZ_JBDKWZ010000002.1"/>
</dbReference>
<dbReference type="Pfam" id="PF01545">
    <property type="entry name" value="Cation_efflux"/>
    <property type="match status" value="1"/>
</dbReference>
<dbReference type="GO" id="GO:0005385">
    <property type="term" value="F:zinc ion transmembrane transporter activity"/>
    <property type="evidence" value="ECO:0007669"/>
    <property type="project" value="TreeGrafter"/>
</dbReference>
<organism evidence="12 13">
    <name type="scientific">Rapidithrix thailandica</name>
    <dbReference type="NCBI Taxonomy" id="413964"/>
    <lineage>
        <taxon>Bacteria</taxon>
        <taxon>Pseudomonadati</taxon>
        <taxon>Bacteroidota</taxon>
        <taxon>Cytophagia</taxon>
        <taxon>Cytophagales</taxon>
        <taxon>Flammeovirgaceae</taxon>
        <taxon>Rapidithrix</taxon>
    </lineage>
</organism>
<dbReference type="InterPro" id="IPR036837">
    <property type="entry name" value="Cation_efflux_CTD_sf"/>
</dbReference>
<evidence type="ECO:0000313" key="13">
    <source>
        <dbReference type="Proteomes" id="UP001403385"/>
    </source>
</evidence>
<evidence type="ECO:0000256" key="6">
    <source>
        <dbReference type="ARBA" id="ARBA00022989"/>
    </source>
</evidence>
<comment type="subcellular location">
    <subcellularLocation>
        <location evidence="1">Membrane</location>
        <topology evidence="1">Multi-pass membrane protein</topology>
    </subcellularLocation>
</comment>
<dbReference type="SUPFAM" id="SSF160240">
    <property type="entry name" value="Cation efflux protein cytoplasmic domain-like"/>
    <property type="match status" value="1"/>
</dbReference>
<gene>
    <name evidence="12" type="ORF">AAG747_04515</name>
</gene>
<keyword evidence="5" id="KW-0862">Zinc</keyword>
<dbReference type="InterPro" id="IPR058533">
    <property type="entry name" value="Cation_efflux_TM"/>
</dbReference>
<dbReference type="GO" id="GO:0005886">
    <property type="term" value="C:plasma membrane"/>
    <property type="evidence" value="ECO:0007669"/>
    <property type="project" value="TreeGrafter"/>
</dbReference>
<keyword evidence="8 9" id="KW-0472">Membrane</keyword>
<evidence type="ECO:0000259" key="10">
    <source>
        <dbReference type="Pfam" id="PF01545"/>
    </source>
</evidence>
<dbReference type="AlphaFoldDB" id="A0AAW9RU44"/>
<dbReference type="PANTHER" id="PTHR11562:SF17">
    <property type="entry name" value="RE54080P-RELATED"/>
    <property type="match status" value="1"/>
</dbReference>
<dbReference type="InterPro" id="IPR027470">
    <property type="entry name" value="Cation_efflux_CTD"/>
</dbReference>
<feature type="transmembrane region" description="Helical" evidence="9">
    <location>
        <begin position="96"/>
        <end position="117"/>
    </location>
</feature>
<keyword evidence="13" id="KW-1185">Reference proteome</keyword>
<evidence type="ECO:0000256" key="1">
    <source>
        <dbReference type="ARBA" id="ARBA00004141"/>
    </source>
</evidence>
<reference evidence="12 13" key="1">
    <citation type="submission" date="2024-04" db="EMBL/GenBank/DDBJ databases">
        <title>Novel genus in family Flammeovirgaceae.</title>
        <authorList>
            <person name="Nguyen T.H."/>
            <person name="Vuong T.Q."/>
            <person name="Le H."/>
            <person name="Kim S.-G."/>
        </authorList>
    </citation>
    <scope>NUCLEOTIDE SEQUENCE [LARGE SCALE GENOMIC DNA]</scope>
    <source>
        <strain evidence="12 13">JCM 23209</strain>
    </source>
</reference>
<name>A0AAW9RU44_9BACT</name>
<keyword evidence="5" id="KW-0864">Zinc transport</keyword>
<keyword evidence="7" id="KW-0406">Ion transport</keyword>
<feature type="transmembrane region" description="Helical" evidence="9">
    <location>
        <begin position="192"/>
        <end position="210"/>
    </location>
</feature>
<proteinExistence type="inferred from homology"/>
<evidence type="ECO:0000256" key="2">
    <source>
        <dbReference type="ARBA" id="ARBA00008873"/>
    </source>
</evidence>
<keyword evidence="3" id="KW-0813">Transport</keyword>
<evidence type="ECO:0000259" key="11">
    <source>
        <dbReference type="Pfam" id="PF16916"/>
    </source>
</evidence>
<evidence type="ECO:0000256" key="5">
    <source>
        <dbReference type="ARBA" id="ARBA00022906"/>
    </source>
</evidence>
<keyword evidence="4 9" id="KW-0812">Transmembrane</keyword>
<accession>A0AAW9RU44</accession>
<sequence>MSHTKEHQHHHGCNHSHEHAGAHIHPVTKNLKVAFWLNASFTVIELIGGLFTNSIAILSDAIHDMGDTAAIGSSLWLEKYAQKGRDHTYSYGYKRFSILGALITSLILAVGSAVILMETVPRIWNPEPVSAAGMFGLAILGLLFNGLAVLRLRNSGKSLNNRAVMLHLMEDALGWLAVLVGSSVIYFTHWYWIDPVLSLGIAVFILFNVFKNLKQIFRIFLQSVPSEVNVKTLDSQLRLLQGVKDVHDMHTWSLDGEYHVLSLHLVIDDNLTVQELKRIKKEATRLCKSLNINHPTLSLEFESEKCELEHC</sequence>
<keyword evidence="6 9" id="KW-1133">Transmembrane helix</keyword>
<dbReference type="InterPro" id="IPR002524">
    <property type="entry name" value="Cation_efflux"/>
</dbReference>
<feature type="domain" description="Cation efflux protein transmembrane" evidence="10">
    <location>
        <begin position="31"/>
        <end position="219"/>
    </location>
</feature>
<evidence type="ECO:0000256" key="7">
    <source>
        <dbReference type="ARBA" id="ARBA00023065"/>
    </source>
</evidence>
<evidence type="ECO:0000256" key="9">
    <source>
        <dbReference type="SAM" id="Phobius"/>
    </source>
</evidence>
<dbReference type="PANTHER" id="PTHR11562">
    <property type="entry name" value="CATION EFFLUX PROTEIN/ ZINC TRANSPORTER"/>
    <property type="match status" value="1"/>
</dbReference>
<comment type="caution">
    <text evidence="12">The sequence shown here is derived from an EMBL/GenBank/DDBJ whole genome shotgun (WGS) entry which is preliminary data.</text>
</comment>
<dbReference type="EMBL" id="JBDKWZ010000002">
    <property type="protein sequence ID" value="MEN7547157.1"/>
    <property type="molecule type" value="Genomic_DNA"/>
</dbReference>
<feature type="transmembrane region" description="Helical" evidence="9">
    <location>
        <begin position="129"/>
        <end position="152"/>
    </location>
</feature>
<dbReference type="SUPFAM" id="SSF161111">
    <property type="entry name" value="Cation efflux protein transmembrane domain-like"/>
    <property type="match status" value="1"/>
</dbReference>
<dbReference type="Pfam" id="PF16916">
    <property type="entry name" value="ZT_dimer"/>
    <property type="match status" value="1"/>
</dbReference>
<evidence type="ECO:0000313" key="12">
    <source>
        <dbReference type="EMBL" id="MEN7547157.1"/>
    </source>
</evidence>
<dbReference type="InterPro" id="IPR027469">
    <property type="entry name" value="Cation_efflux_TMD_sf"/>
</dbReference>
<evidence type="ECO:0000256" key="3">
    <source>
        <dbReference type="ARBA" id="ARBA00022448"/>
    </source>
</evidence>
<dbReference type="Gene3D" id="3.30.70.1350">
    <property type="entry name" value="Cation efflux protein, cytoplasmic domain"/>
    <property type="match status" value="1"/>
</dbReference>
<evidence type="ECO:0000256" key="4">
    <source>
        <dbReference type="ARBA" id="ARBA00022692"/>
    </source>
</evidence>
<protein>
    <submittedName>
        <fullName evidence="12">Cation diffusion facilitator family transporter</fullName>
    </submittedName>
</protein>
<dbReference type="InterPro" id="IPR050681">
    <property type="entry name" value="CDF/SLC30A"/>
</dbReference>